<dbReference type="Proteomes" id="UP000196228">
    <property type="component" value="Chromosome"/>
</dbReference>
<dbReference type="OrthoDB" id="9776971at2"/>
<name>A0A1Y0HW79_CELCE</name>
<dbReference type="SUPFAM" id="SSF51011">
    <property type="entry name" value="Glycosyl hydrolase domain"/>
    <property type="match status" value="1"/>
</dbReference>
<evidence type="ECO:0000313" key="6">
    <source>
        <dbReference type="EMBL" id="ARU51524.1"/>
    </source>
</evidence>
<keyword evidence="2" id="KW-0378">Hydrolase</keyword>
<dbReference type="Gene3D" id="2.60.40.1500">
    <property type="entry name" value="Glycosyl hydrolase domain, family 39"/>
    <property type="match status" value="1"/>
</dbReference>
<dbReference type="EMBL" id="CP021383">
    <property type="protein sequence ID" value="ARU51524.1"/>
    <property type="molecule type" value="Genomic_DNA"/>
</dbReference>
<organism evidence="6 7">
    <name type="scientific">Cellulosimicrobium cellulans</name>
    <name type="common">Arthrobacter luteus</name>
    <dbReference type="NCBI Taxonomy" id="1710"/>
    <lineage>
        <taxon>Bacteria</taxon>
        <taxon>Bacillati</taxon>
        <taxon>Actinomycetota</taxon>
        <taxon>Actinomycetes</taxon>
        <taxon>Micrococcales</taxon>
        <taxon>Promicromonosporaceae</taxon>
        <taxon>Cellulosimicrobium</taxon>
    </lineage>
</organism>
<dbReference type="InterPro" id="IPR000514">
    <property type="entry name" value="Glyco_hydro_39"/>
</dbReference>
<dbReference type="PANTHER" id="PTHR12631:SF10">
    <property type="entry name" value="BETA-XYLOSIDASE-LIKE PROTEIN-RELATED"/>
    <property type="match status" value="1"/>
</dbReference>
<dbReference type="PRINTS" id="PR00745">
    <property type="entry name" value="GLHYDRLASE39"/>
</dbReference>
<dbReference type="KEGG" id="cceu:CBR64_08565"/>
<feature type="active site" description="Proton donor" evidence="4">
    <location>
        <position position="174"/>
    </location>
</feature>
<dbReference type="InterPro" id="IPR017853">
    <property type="entry name" value="GH"/>
</dbReference>
<dbReference type="SUPFAM" id="SSF51445">
    <property type="entry name" value="(Trans)glycosidases"/>
    <property type="match status" value="1"/>
</dbReference>
<dbReference type="AlphaFoldDB" id="A0A1Y0HW79"/>
<evidence type="ECO:0000256" key="3">
    <source>
        <dbReference type="ARBA" id="ARBA00023295"/>
    </source>
</evidence>
<evidence type="ECO:0000256" key="4">
    <source>
        <dbReference type="PIRSR" id="PIRSR600514-1"/>
    </source>
</evidence>
<accession>A0A1Y0HW79</accession>
<dbReference type="GO" id="GO:0004553">
    <property type="term" value="F:hydrolase activity, hydrolyzing O-glycosyl compounds"/>
    <property type="evidence" value="ECO:0007669"/>
    <property type="project" value="InterPro"/>
</dbReference>
<keyword evidence="3" id="KW-0326">Glycosidase</keyword>
<dbReference type="InterPro" id="IPR049166">
    <property type="entry name" value="GH39_cat"/>
</dbReference>
<dbReference type="GO" id="GO:0005975">
    <property type="term" value="P:carbohydrate metabolic process"/>
    <property type="evidence" value="ECO:0007669"/>
    <property type="project" value="InterPro"/>
</dbReference>
<dbReference type="PANTHER" id="PTHR12631">
    <property type="entry name" value="ALPHA-L-IDURONIDASE"/>
    <property type="match status" value="1"/>
</dbReference>
<evidence type="ECO:0000256" key="2">
    <source>
        <dbReference type="ARBA" id="ARBA00022801"/>
    </source>
</evidence>
<proteinExistence type="inferred from homology"/>
<dbReference type="Gene3D" id="3.20.20.80">
    <property type="entry name" value="Glycosidases"/>
    <property type="match status" value="1"/>
</dbReference>
<evidence type="ECO:0000313" key="7">
    <source>
        <dbReference type="Proteomes" id="UP000196228"/>
    </source>
</evidence>
<comment type="similarity">
    <text evidence="1">Belongs to the glycosyl hydrolase 39 family.</text>
</comment>
<gene>
    <name evidence="6" type="ORF">CBR64_08565</name>
</gene>
<feature type="domain" description="Glycosyl hydrolases family 39 N-terminal catalytic" evidence="5">
    <location>
        <begin position="23"/>
        <end position="523"/>
    </location>
</feature>
<evidence type="ECO:0000259" key="5">
    <source>
        <dbReference type="Pfam" id="PF01229"/>
    </source>
</evidence>
<sequence length="542" mass="59988">MRRHVARTRRGGRVAEPITLHASATETGRPLTHFWSTVVGAGRANEGLRADWQRHLAEVRAECGFEYVRFHGLLHDDMFVYTEREDGTPVLNFQYVDALFDALLDAGVRPFVELGFSPRALARETETVFWWGAHGAPPVDLDRWSFLVRSLVEHWVARYGLAEVRAWYFEVWNEANLRGFFRGTRSEYLALYAASARAVKAVDERLRVGGPATSNFVPDARFDGEAEDFQVHEATLGADLDALDWKPVWLEAFLDFCEREHLPVDFVSTHPYPTDWALDEHGQGARLTREVDATPKDLALLRRLVDASAFPDAEIHLTEWNSSSSPRDFTHDTVPAAVYVARSVLRSIGTVDSLAYWTFTDVFEEGGAGDEMFHGGFGMITLQGVPKPTFHAYRMLHALGDTLLATADDGVVTRDDATGRVTALVHHYPAEVTRSVPASFDDRTVADATEAAGLPRDVALVVEGLAPGAVVELETLDPEHANPVAAWRAMGAPSSPTREETALLDAAARATRRESVVVPADGVLRVERTLAPWSLLLARQVA</sequence>
<reference evidence="6 7" key="1">
    <citation type="submission" date="2017-05" db="EMBL/GenBank/DDBJ databases">
        <authorList>
            <person name="Song R."/>
            <person name="Chenine A.L."/>
            <person name="Ruprecht R.M."/>
        </authorList>
    </citation>
    <scope>NUCLEOTIDE SEQUENCE [LARGE SCALE GENOMIC DNA]</scope>
    <source>
        <strain evidence="6 7">PSBB019</strain>
    </source>
</reference>
<dbReference type="Pfam" id="PF01229">
    <property type="entry name" value="Glyco_hydro_39"/>
    <property type="match status" value="1"/>
</dbReference>
<protein>
    <submittedName>
        <fullName evidence="6">Beta-xylosidase</fullName>
    </submittedName>
</protein>
<dbReference type="InterPro" id="IPR051923">
    <property type="entry name" value="Glycosyl_Hydrolase_39"/>
</dbReference>
<evidence type="ECO:0000256" key="1">
    <source>
        <dbReference type="ARBA" id="ARBA00008875"/>
    </source>
</evidence>